<name>A0A160TN72_9ZZZZ</name>
<accession>A0A160TN72</accession>
<gene>
    <name evidence="1" type="ORF">MGWOODY_Smn616</name>
</gene>
<dbReference type="EMBL" id="CZQE01000410">
    <property type="protein sequence ID" value="CUS46900.1"/>
    <property type="molecule type" value="Genomic_DNA"/>
</dbReference>
<keyword evidence="1" id="KW-0418">Kinase</keyword>
<dbReference type="AlphaFoldDB" id="A0A160TN72"/>
<dbReference type="SUPFAM" id="SSF53795">
    <property type="entry name" value="PEP carboxykinase-like"/>
    <property type="match status" value="1"/>
</dbReference>
<dbReference type="GO" id="GO:0016301">
    <property type="term" value="F:kinase activity"/>
    <property type="evidence" value="ECO:0007669"/>
    <property type="project" value="UniProtKB-KW"/>
</dbReference>
<dbReference type="Gene3D" id="3.40.50.300">
    <property type="entry name" value="P-loop containing nucleotide triphosphate hydrolases"/>
    <property type="match status" value="1"/>
</dbReference>
<protein>
    <submittedName>
        <fullName evidence="1">Serine kinase of the HPr protein, regulates carbohydrate metabolism</fullName>
    </submittedName>
</protein>
<reference evidence="1" key="1">
    <citation type="submission" date="2015-10" db="EMBL/GenBank/DDBJ databases">
        <authorList>
            <person name="Gilbert D.G."/>
        </authorList>
    </citation>
    <scope>NUCLEOTIDE SEQUENCE</scope>
</reference>
<organism evidence="1">
    <name type="scientific">hydrothermal vent metagenome</name>
    <dbReference type="NCBI Taxonomy" id="652676"/>
    <lineage>
        <taxon>unclassified sequences</taxon>
        <taxon>metagenomes</taxon>
        <taxon>ecological metagenomes</taxon>
    </lineage>
</organism>
<keyword evidence="1" id="KW-0808">Transferase</keyword>
<proteinExistence type="predicted"/>
<evidence type="ECO:0000313" key="1">
    <source>
        <dbReference type="EMBL" id="CUS46900.1"/>
    </source>
</evidence>
<sequence length="312" mass="32402">MACHYSIHGLILSLPFPCDLLEAAPASGAVDVTVREGEVPAALENAAFCDHDVDVALTAFLLRGGARSARFLVENGSTITVRKAAGCDDALFFHHLLYPVIAALLRQRGLLVFHASAAVLGGRAVLVAGDSGAGKSTAIAGLMTRGWIVQSDDVSAVSISPPGGIAVLPGTAHIHLDETATAGLALDTKDLPRRDWHRMKMAVPAAVAGQRAALPLRRLVWLSRTEGGLDISRVEGRAKLPFLLHALYGPLLPEQIAGRSATLARLLADIELLVIARPGSGWTADAVIDAIADEAPAPIGAAGVSAISRLSA</sequence>
<dbReference type="InterPro" id="IPR027417">
    <property type="entry name" value="P-loop_NTPase"/>
</dbReference>